<accession>E1K1F3</accession>
<sequence length="468" mass="50685" precursor="true">MRIIKPFKGRRGFGPVFFLLAAALVLAPVAAAGFAGYYLFLKDAHKPELVLLPEANASSLRRPFTVTAADPQSGIRSITVTVTQGQRRNTILHKSYDPPRDKVSESFNLENSELRGGAFELQAAAYDGSYANLGAGNTARVSRRMLLDLVAPSVKALTPAHYVRQGGVGLVVYEVNKDAVRSGVVVGDRFYPGFRQPGGQYACLFAFPSDMDANAFKPRLFVEDAAGNERTGFFVNMAIKRRFRDERVDVSDAYLAAHLPAFAALYPEIRDPVARFQKINDDLRRQNEAVPAALSKESPHEPLWDGAFIYMPRSIVRGSFGADRVYVHDGREIGREKSAGIDLASVPHAPVPAANNGKVVYAGPLGVFGDTVIIDHGMGLLSLYGNLSSIAVRKGESVKKGAVIGATGTTGLAANDQVHFAMYLDGQPVIPIEWWDGHWLEDNVTAKLRRYAPAPEGASGKTASAPRS</sequence>
<organism evidence="3 4">
    <name type="scientific">Solidesulfovibrio fructosivorans JJ]</name>
    <dbReference type="NCBI Taxonomy" id="596151"/>
    <lineage>
        <taxon>Bacteria</taxon>
        <taxon>Pseudomonadati</taxon>
        <taxon>Thermodesulfobacteriota</taxon>
        <taxon>Desulfovibrionia</taxon>
        <taxon>Desulfovibrionales</taxon>
        <taxon>Desulfovibrionaceae</taxon>
        <taxon>Solidesulfovibrio</taxon>
    </lineage>
</organism>
<dbReference type="OrthoDB" id="9765786at2"/>
<evidence type="ECO:0000313" key="4">
    <source>
        <dbReference type="Proteomes" id="UP000006250"/>
    </source>
</evidence>
<dbReference type="InterPro" id="IPR050570">
    <property type="entry name" value="Cell_wall_metabolism_enzyme"/>
</dbReference>
<dbReference type="Pfam" id="PF01551">
    <property type="entry name" value="Peptidase_M23"/>
    <property type="match status" value="1"/>
</dbReference>
<dbReference type="AlphaFoldDB" id="E1K1F3"/>
<dbReference type="PANTHER" id="PTHR21666:SF289">
    <property type="entry name" value="L-ALA--D-GLU ENDOPEPTIDASE"/>
    <property type="match status" value="1"/>
</dbReference>
<dbReference type="eggNOG" id="COG0739">
    <property type="taxonomic scope" value="Bacteria"/>
</dbReference>
<proteinExistence type="predicted"/>
<comment type="caution">
    <text evidence="3">The sequence shown here is derived from an EMBL/GenBank/DDBJ whole genome shotgun (WGS) entry which is preliminary data.</text>
</comment>
<dbReference type="PANTHER" id="PTHR21666">
    <property type="entry name" value="PEPTIDASE-RELATED"/>
    <property type="match status" value="1"/>
</dbReference>
<evidence type="ECO:0000256" key="1">
    <source>
        <dbReference type="ARBA" id="ARBA00022729"/>
    </source>
</evidence>
<dbReference type="CDD" id="cd12797">
    <property type="entry name" value="M23_peptidase"/>
    <property type="match status" value="1"/>
</dbReference>
<evidence type="ECO:0000313" key="3">
    <source>
        <dbReference type="EMBL" id="EFL49568.1"/>
    </source>
</evidence>
<dbReference type="Proteomes" id="UP000006250">
    <property type="component" value="Unassembled WGS sequence"/>
</dbReference>
<dbReference type="InterPro" id="IPR011055">
    <property type="entry name" value="Dup_hybrid_motif"/>
</dbReference>
<dbReference type="EMBL" id="AECZ01000039">
    <property type="protein sequence ID" value="EFL49568.1"/>
    <property type="molecule type" value="Genomic_DNA"/>
</dbReference>
<dbReference type="InterPro" id="IPR016047">
    <property type="entry name" value="M23ase_b-sheet_dom"/>
</dbReference>
<dbReference type="Gene3D" id="2.70.70.10">
    <property type="entry name" value="Glucose Permease (Domain IIA)"/>
    <property type="match status" value="1"/>
</dbReference>
<keyword evidence="4" id="KW-1185">Reference proteome</keyword>
<keyword evidence="1" id="KW-0732">Signal</keyword>
<reference evidence="3 4" key="1">
    <citation type="submission" date="2010-08" db="EMBL/GenBank/DDBJ databases">
        <title>The draft genome of Desulfovibrio fructosovorans JJ.</title>
        <authorList>
            <consortium name="US DOE Joint Genome Institute (JGI-PGF)"/>
            <person name="Lucas S."/>
            <person name="Copeland A."/>
            <person name="Lapidus A."/>
            <person name="Cheng J.-F."/>
            <person name="Bruce D."/>
            <person name="Goodwin L."/>
            <person name="Pitluck S."/>
            <person name="Land M.L."/>
            <person name="Hauser L."/>
            <person name="Chang Y.-J."/>
            <person name="Jeffries C."/>
            <person name="Wall J.D."/>
            <person name="Stahl D.A."/>
            <person name="Arkin A.P."/>
            <person name="Dehal P."/>
            <person name="Stolyar S.M."/>
            <person name="Hazen T.C."/>
            <person name="Woyke T.J."/>
        </authorList>
    </citation>
    <scope>NUCLEOTIDE SEQUENCE [LARGE SCALE GENOMIC DNA]</scope>
    <source>
        <strain evidence="3 4">JJ</strain>
    </source>
</reference>
<dbReference type="STRING" id="596151.DesfrDRAFT_3703"/>
<dbReference type="RefSeq" id="WP_005996421.1">
    <property type="nucleotide sequence ID" value="NZ_AECZ01000039.1"/>
</dbReference>
<feature type="domain" description="M23ase beta-sheet core" evidence="2">
    <location>
        <begin position="337"/>
        <end position="431"/>
    </location>
</feature>
<name>E1K1F3_SOLFR</name>
<dbReference type="SUPFAM" id="SSF51261">
    <property type="entry name" value="Duplicated hybrid motif"/>
    <property type="match status" value="1"/>
</dbReference>
<gene>
    <name evidence="3" type="ORF">DesfrDRAFT_3703</name>
</gene>
<protein>
    <submittedName>
        <fullName evidence="3">Peptidase M23</fullName>
    </submittedName>
</protein>
<dbReference type="GO" id="GO:0004222">
    <property type="term" value="F:metalloendopeptidase activity"/>
    <property type="evidence" value="ECO:0007669"/>
    <property type="project" value="TreeGrafter"/>
</dbReference>
<evidence type="ECO:0000259" key="2">
    <source>
        <dbReference type="Pfam" id="PF01551"/>
    </source>
</evidence>